<dbReference type="EMBL" id="JAWQEG010000030">
    <property type="protein sequence ID" value="KAK3895798.1"/>
    <property type="molecule type" value="Genomic_DNA"/>
</dbReference>
<organism evidence="3 6">
    <name type="scientific">Petrolisthes cinctipes</name>
    <name type="common">Flat porcelain crab</name>
    <dbReference type="NCBI Taxonomy" id="88211"/>
    <lineage>
        <taxon>Eukaryota</taxon>
        <taxon>Metazoa</taxon>
        <taxon>Ecdysozoa</taxon>
        <taxon>Arthropoda</taxon>
        <taxon>Crustacea</taxon>
        <taxon>Multicrustacea</taxon>
        <taxon>Malacostraca</taxon>
        <taxon>Eumalacostraca</taxon>
        <taxon>Eucarida</taxon>
        <taxon>Decapoda</taxon>
        <taxon>Pleocyemata</taxon>
        <taxon>Anomura</taxon>
        <taxon>Galatheoidea</taxon>
        <taxon>Porcellanidae</taxon>
        <taxon>Petrolisthes</taxon>
    </lineage>
</organism>
<dbReference type="PANTHER" id="PTHR47326">
    <property type="entry name" value="TRANSPOSABLE ELEMENT TC3 TRANSPOSASE-LIKE PROTEIN"/>
    <property type="match status" value="1"/>
</dbReference>
<name>A0AAE1BKC2_PETCI</name>
<feature type="domain" description="DUF4817" evidence="1">
    <location>
        <begin position="5"/>
        <end position="59"/>
    </location>
</feature>
<keyword evidence="6" id="KW-1185">Reference proteome</keyword>
<accession>A0AAE1BKC2</accession>
<dbReference type="EMBL" id="JAWQEG010008225">
    <property type="protein sequence ID" value="KAK3850729.1"/>
    <property type="molecule type" value="Genomic_DNA"/>
</dbReference>
<dbReference type="EMBL" id="JAWQEG010008594">
    <property type="protein sequence ID" value="KAK3849998.1"/>
    <property type="molecule type" value="Genomic_DNA"/>
</dbReference>
<proteinExistence type="predicted"/>
<dbReference type="AlphaFoldDB" id="A0AAE1BKC2"/>
<sequence length="127" mass="14356">MEPYTSTEYTDMLLTLGAAGGNAAEAVRMYAGQYPNRRQPSRPTYLSVERRLREYGSLNARAINRGRPHGEQVLDAEEDILDAIADDPSTSTRRLGARFRVSHASVWRIVNRKLMAYTHIITRSSML</sequence>
<comment type="caution">
    <text evidence="3">The sequence shown here is derived from an EMBL/GenBank/DDBJ whole genome shotgun (WGS) entry which is preliminary data.</text>
</comment>
<dbReference type="Pfam" id="PF16087">
    <property type="entry name" value="DUF4817"/>
    <property type="match status" value="1"/>
</dbReference>
<gene>
    <name evidence="5" type="ORF">Pcinc_000416</name>
    <name evidence="4" type="ORF">Pcinc_013233</name>
    <name evidence="3" type="ORF">Pcinc_042579</name>
    <name evidence="2" type="ORF">Pcinc_043272</name>
</gene>
<dbReference type="Proteomes" id="UP001286313">
    <property type="component" value="Unassembled WGS sequence"/>
</dbReference>
<evidence type="ECO:0000313" key="2">
    <source>
        <dbReference type="EMBL" id="KAK3849998.1"/>
    </source>
</evidence>
<dbReference type="PANTHER" id="PTHR47326:SF1">
    <property type="entry name" value="HTH PSQ-TYPE DOMAIN-CONTAINING PROTEIN"/>
    <property type="match status" value="1"/>
</dbReference>
<evidence type="ECO:0000313" key="4">
    <source>
        <dbReference type="EMBL" id="KAK3882367.1"/>
    </source>
</evidence>
<evidence type="ECO:0000313" key="5">
    <source>
        <dbReference type="EMBL" id="KAK3895798.1"/>
    </source>
</evidence>
<protein>
    <recommendedName>
        <fullName evidence="1">DUF4817 domain-containing protein</fullName>
    </recommendedName>
</protein>
<dbReference type="EMBL" id="JAWQEG010001102">
    <property type="protein sequence ID" value="KAK3882367.1"/>
    <property type="molecule type" value="Genomic_DNA"/>
</dbReference>
<evidence type="ECO:0000313" key="6">
    <source>
        <dbReference type="Proteomes" id="UP001286313"/>
    </source>
</evidence>
<dbReference type="InterPro" id="IPR032135">
    <property type="entry name" value="DUF4817"/>
</dbReference>
<evidence type="ECO:0000259" key="1">
    <source>
        <dbReference type="Pfam" id="PF16087"/>
    </source>
</evidence>
<reference evidence="3" key="1">
    <citation type="submission" date="2023-10" db="EMBL/GenBank/DDBJ databases">
        <title>Genome assemblies of two species of porcelain crab, Petrolisthes cinctipes and Petrolisthes manimaculis (Anomura: Porcellanidae).</title>
        <authorList>
            <person name="Angst P."/>
        </authorList>
    </citation>
    <scope>NUCLEOTIDE SEQUENCE</scope>
    <source>
        <strain evidence="3">PB745_01</strain>
        <tissue evidence="3">Gill</tissue>
    </source>
</reference>
<evidence type="ECO:0000313" key="3">
    <source>
        <dbReference type="EMBL" id="KAK3850729.1"/>
    </source>
</evidence>